<evidence type="ECO:0000313" key="11">
    <source>
        <dbReference type="EMBL" id="MFD2310241.1"/>
    </source>
</evidence>
<name>A0ABW5E9Q0_9GAMM</name>
<dbReference type="PANTHER" id="PTHR34405">
    <property type="entry name" value="CRISPR-ASSOCIATED ENDORIBONUCLEASE CAS2"/>
    <property type="match status" value="1"/>
</dbReference>
<evidence type="ECO:0000256" key="7">
    <source>
        <dbReference type="ARBA" id="ARBA00022842"/>
    </source>
</evidence>
<gene>
    <name evidence="9 11" type="primary">cas2</name>
    <name evidence="11" type="ORF">ACFSKX_07390</name>
</gene>
<dbReference type="EC" id="3.1.-.-" evidence="9"/>
<comment type="cofactor">
    <cofactor evidence="1 9">
        <name>Mg(2+)</name>
        <dbReference type="ChEBI" id="CHEBI:18420"/>
    </cofactor>
</comment>
<sequence>MLVLVTYDVSVTTAEGRKRLRNISKTCLDYGVRVQNSVFECEVDPAQLAFLKDRLLEIYDSEEDSLRFYFLGKRGRQRVEHFGAKPVEDPVHDALIL</sequence>
<proteinExistence type="inferred from homology"/>
<evidence type="ECO:0000256" key="6">
    <source>
        <dbReference type="ARBA" id="ARBA00022801"/>
    </source>
</evidence>
<dbReference type="NCBIfam" id="TIGR01573">
    <property type="entry name" value="cas2"/>
    <property type="match status" value="1"/>
</dbReference>
<comment type="caution">
    <text evidence="11">The sequence shown here is derived from an EMBL/GenBank/DDBJ whole genome shotgun (WGS) entry which is preliminary data.</text>
</comment>
<dbReference type="Proteomes" id="UP001597425">
    <property type="component" value="Unassembled WGS sequence"/>
</dbReference>
<keyword evidence="8 9" id="KW-0051">Antiviral defense</keyword>
<dbReference type="InterPro" id="IPR021127">
    <property type="entry name" value="CRISPR_associated_Cas2"/>
</dbReference>
<comment type="subunit">
    <text evidence="9">Homodimer, forms a heterotetramer with a Cas1 homodimer.</text>
</comment>
<evidence type="ECO:0000313" key="12">
    <source>
        <dbReference type="Proteomes" id="UP001597425"/>
    </source>
</evidence>
<dbReference type="InterPro" id="IPR019199">
    <property type="entry name" value="Virulence_VapD/CRISPR_Cas2"/>
</dbReference>
<evidence type="ECO:0000256" key="8">
    <source>
        <dbReference type="ARBA" id="ARBA00023118"/>
    </source>
</evidence>
<evidence type="ECO:0000256" key="2">
    <source>
        <dbReference type="ARBA" id="ARBA00009959"/>
    </source>
</evidence>
<evidence type="ECO:0000256" key="5">
    <source>
        <dbReference type="ARBA" id="ARBA00022759"/>
    </source>
</evidence>
<dbReference type="EMBL" id="JBHUJD010000007">
    <property type="protein sequence ID" value="MFD2310241.1"/>
    <property type="molecule type" value="Genomic_DNA"/>
</dbReference>
<dbReference type="PIRSF" id="PIRSF032582">
    <property type="entry name" value="Cas2"/>
    <property type="match status" value="1"/>
</dbReference>
<evidence type="ECO:0000256" key="1">
    <source>
        <dbReference type="ARBA" id="ARBA00001946"/>
    </source>
</evidence>
<comment type="function">
    <text evidence="9">CRISPR (clustered regularly interspaced short palindromic repeat), is an adaptive immune system that provides protection against mobile genetic elements (viruses, transposable elements and conjugative plasmids). CRISPR clusters contain sequences complementary to antecedent mobile elements and target invading nucleic acids. CRISPR clusters are transcribed and processed into CRISPR RNA (crRNA). Functions as a ssRNA-specific endoribonuclease. Involved in the integration of spacer DNA into the CRISPR cassette.</text>
</comment>
<keyword evidence="12" id="KW-1185">Reference proteome</keyword>
<reference evidence="12" key="1">
    <citation type="journal article" date="2019" name="Int. J. Syst. Evol. Microbiol.">
        <title>The Global Catalogue of Microorganisms (GCM) 10K type strain sequencing project: providing services to taxonomists for standard genome sequencing and annotation.</title>
        <authorList>
            <consortium name="The Broad Institute Genomics Platform"/>
            <consortium name="The Broad Institute Genome Sequencing Center for Infectious Disease"/>
            <person name="Wu L."/>
            <person name="Ma J."/>
        </authorList>
    </citation>
    <scope>NUCLEOTIDE SEQUENCE [LARGE SCALE GENOMIC DNA]</scope>
    <source>
        <strain evidence="12">KCTC 12848</strain>
    </source>
</reference>
<comment type="similarity">
    <text evidence="2 9 10">Belongs to the CRISPR-associated endoribonuclease Cas2 protein family.</text>
</comment>
<dbReference type="CDD" id="cd09725">
    <property type="entry name" value="Cas2_I_II_III"/>
    <property type="match status" value="1"/>
</dbReference>
<organism evidence="11 12">
    <name type="scientific">Microbulbifer halophilus</name>
    <dbReference type="NCBI Taxonomy" id="453963"/>
    <lineage>
        <taxon>Bacteria</taxon>
        <taxon>Pseudomonadati</taxon>
        <taxon>Pseudomonadota</taxon>
        <taxon>Gammaproteobacteria</taxon>
        <taxon>Cellvibrionales</taxon>
        <taxon>Microbulbiferaceae</taxon>
        <taxon>Microbulbifer</taxon>
    </lineage>
</organism>
<keyword evidence="6 9" id="KW-0378">Hydrolase</keyword>
<evidence type="ECO:0000256" key="4">
    <source>
        <dbReference type="ARBA" id="ARBA00022723"/>
    </source>
</evidence>
<dbReference type="Pfam" id="PF09827">
    <property type="entry name" value="CRISPR_Cas2"/>
    <property type="match status" value="1"/>
</dbReference>
<keyword evidence="7 9" id="KW-0460">Magnesium</keyword>
<protein>
    <recommendedName>
        <fullName evidence="9">CRISPR-associated endoribonuclease Cas2</fullName>
        <ecNumber evidence="9">3.1.-.-</ecNumber>
    </recommendedName>
</protein>
<dbReference type="Gene3D" id="3.30.70.240">
    <property type="match status" value="1"/>
</dbReference>
<evidence type="ECO:0000256" key="10">
    <source>
        <dbReference type="PIRNR" id="PIRNR032582"/>
    </source>
</evidence>
<feature type="binding site" evidence="9">
    <location>
        <position position="8"/>
    </location>
    <ligand>
        <name>Mg(2+)</name>
        <dbReference type="ChEBI" id="CHEBI:18420"/>
        <note>catalytic</note>
    </ligand>
</feature>
<dbReference type="HAMAP" id="MF_01471">
    <property type="entry name" value="Cas2"/>
    <property type="match status" value="1"/>
</dbReference>
<keyword evidence="4 9" id="KW-0479">Metal-binding</keyword>
<dbReference type="PANTHER" id="PTHR34405:SF3">
    <property type="entry name" value="CRISPR-ASSOCIATED ENDORIBONUCLEASE CAS2 3"/>
    <property type="match status" value="1"/>
</dbReference>
<keyword evidence="5 9" id="KW-0255">Endonuclease</keyword>
<keyword evidence="3 9" id="KW-0540">Nuclease</keyword>
<dbReference type="GO" id="GO:0004519">
    <property type="term" value="F:endonuclease activity"/>
    <property type="evidence" value="ECO:0007669"/>
    <property type="project" value="UniProtKB-KW"/>
</dbReference>
<evidence type="ECO:0000256" key="9">
    <source>
        <dbReference type="HAMAP-Rule" id="MF_01471"/>
    </source>
</evidence>
<dbReference type="RefSeq" id="WP_265720093.1">
    <property type="nucleotide sequence ID" value="NZ_JAPIVK010000001.1"/>
</dbReference>
<dbReference type="SUPFAM" id="SSF143430">
    <property type="entry name" value="TTP0101/SSO1404-like"/>
    <property type="match status" value="1"/>
</dbReference>
<accession>A0ABW5E9Q0</accession>
<evidence type="ECO:0000256" key="3">
    <source>
        <dbReference type="ARBA" id="ARBA00022722"/>
    </source>
</evidence>